<keyword evidence="3" id="KW-1185">Reference proteome</keyword>
<feature type="transmembrane region" description="Helical" evidence="1">
    <location>
        <begin position="52"/>
        <end position="75"/>
    </location>
</feature>
<evidence type="ECO:0000313" key="3">
    <source>
        <dbReference type="Proteomes" id="UP001212421"/>
    </source>
</evidence>
<keyword evidence="1" id="KW-0472">Membrane</keyword>
<dbReference type="EMBL" id="CP075584">
    <property type="protein sequence ID" value="WBM81646.1"/>
    <property type="molecule type" value="Genomic_DNA"/>
</dbReference>
<gene>
    <name evidence="2" type="ORF">KIV56_17255</name>
</gene>
<keyword evidence="1" id="KW-0812">Transmembrane</keyword>
<evidence type="ECO:0000313" key="2">
    <source>
        <dbReference type="EMBL" id="WBM81646.1"/>
    </source>
</evidence>
<proteinExistence type="predicted"/>
<keyword evidence="1" id="KW-1133">Transmembrane helix</keyword>
<protein>
    <submittedName>
        <fullName evidence="2">Uncharacterized protein</fullName>
    </submittedName>
</protein>
<name>A0ABY7NGI1_9MICO</name>
<evidence type="ECO:0000256" key="1">
    <source>
        <dbReference type="SAM" id="Phobius"/>
    </source>
</evidence>
<dbReference type="RefSeq" id="WP_281536266.1">
    <property type="nucleotide sequence ID" value="NZ_CP075584.1"/>
</dbReference>
<sequence length="90" mass="10147">MSLHEPFNVDRDLVPLASLRSAPPSSQRPADSVAKSARSLYMHLAEPEDAQVLIWDIIVADVLAICWFVVQPLIFHLRQDGRLLFASRHT</sequence>
<dbReference type="Proteomes" id="UP001212421">
    <property type="component" value="Chromosome"/>
</dbReference>
<accession>A0ABY7NGI1</accession>
<organism evidence="2 3">
    <name type="scientific">Cryobacterium breve</name>
    <dbReference type="NCBI Taxonomy" id="1259258"/>
    <lineage>
        <taxon>Bacteria</taxon>
        <taxon>Bacillati</taxon>
        <taxon>Actinomycetota</taxon>
        <taxon>Actinomycetes</taxon>
        <taxon>Micrococcales</taxon>
        <taxon>Microbacteriaceae</taxon>
        <taxon>Cryobacterium</taxon>
    </lineage>
</organism>
<reference evidence="2 3" key="1">
    <citation type="submission" date="2021-05" db="EMBL/GenBank/DDBJ databases">
        <authorList>
            <person name="Kumar R."/>
            <person name="Kumar A."/>
            <person name="Mukhia S."/>
        </authorList>
    </citation>
    <scope>NUCLEOTIDE SEQUENCE [LARGE SCALE GENOMIC DNA]</scope>
    <source>
        <strain evidence="2 3">ERMR7:08</strain>
    </source>
</reference>